<protein>
    <recommendedName>
        <fullName evidence="5">Trans-aconitate 2-methyltransferase</fullName>
        <ecNumber evidence="5">2.1.1.144</ecNumber>
    </recommendedName>
</protein>
<comment type="similarity">
    <text evidence="5">Belongs to the methyltransferase superfamily. Tam family.</text>
</comment>
<keyword evidence="4 5" id="KW-0949">S-adenosyl-L-methionine</keyword>
<dbReference type="HAMAP" id="MF_00560">
    <property type="entry name" value="Tran_acon_Me_trans"/>
    <property type="match status" value="1"/>
</dbReference>
<dbReference type="EMBL" id="JABVEC010000011">
    <property type="protein sequence ID" value="MBC6467207.1"/>
    <property type="molecule type" value="Genomic_DNA"/>
</dbReference>
<dbReference type="Proteomes" id="UP000805614">
    <property type="component" value="Unassembled WGS sequence"/>
</dbReference>
<comment type="function">
    <text evidence="5">Catalyzes the S-adenosylmethionine monomethyl esterification of trans-aconitate.</text>
</comment>
<comment type="catalytic activity">
    <reaction evidence="5">
        <text>trans-aconitate + S-adenosyl-L-methionine = (E)-3-(methoxycarbonyl)pent-2-enedioate + S-adenosyl-L-homocysteine</text>
        <dbReference type="Rhea" id="RHEA:14969"/>
        <dbReference type="ChEBI" id="CHEBI:15708"/>
        <dbReference type="ChEBI" id="CHEBI:57470"/>
        <dbReference type="ChEBI" id="CHEBI:57856"/>
        <dbReference type="ChEBI" id="CHEBI:59789"/>
        <dbReference type="EC" id="2.1.1.144"/>
    </reaction>
</comment>
<evidence type="ECO:0000313" key="7">
    <source>
        <dbReference type="EMBL" id="MBC6467207.1"/>
    </source>
</evidence>
<reference evidence="7 8" key="1">
    <citation type="submission" date="2020-06" db="EMBL/GenBank/DDBJ databases">
        <title>Actinomadura xiongansis sp. nov., isolated from soil of Baiyangdian.</title>
        <authorList>
            <person name="Zhang X."/>
        </authorList>
    </citation>
    <scope>NUCLEOTIDE SEQUENCE [LARGE SCALE GENOMIC DNA]</scope>
    <source>
        <strain evidence="7 8">HBUM206468</strain>
    </source>
</reference>
<keyword evidence="1 5" id="KW-0963">Cytoplasm</keyword>
<dbReference type="InterPro" id="IPR029063">
    <property type="entry name" value="SAM-dependent_MTases_sf"/>
</dbReference>
<dbReference type="Pfam" id="PF13649">
    <property type="entry name" value="Methyltransf_25"/>
    <property type="match status" value="1"/>
</dbReference>
<comment type="subcellular location">
    <subcellularLocation>
        <location evidence="5">Cytoplasm</location>
    </subcellularLocation>
</comment>
<proteinExistence type="inferred from homology"/>
<accession>A0ABR7LQT8</accession>
<evidence type="ECO:0000313" key="8">
    <source>
        <dbReference type="Proteomes" id="UP000805614"/>
    </source>
</evidence>
<gene>
    <name evidence="5" type="primary">tam</name>
    <name evidence="7" type="ORF">HKK74_17095</name>
</gene>
<evidence type="ECO:0000256" key="4">
    <source>
        <dbReference type="ARBA" id="ARBA00022691"/>
    </source>
</evidence>
<keyword evidence="2 5" id="KW-0489">Methyltransferase</keyword>
<dbReference type="RefSeq" id="WP_187244202.1">
    <property type="nucleotide sequence ID" value="NZ_BAAAOK010000006.1"/>
</dbReference>
<dbReference type="NCBIfam" id="NF010703">
    <property type="entry name" value="PRK14103.1"/>
    <property type="match status" value="1"/>
</dbReference>
<dbReference type="GO" id="GO:0030798">
    <property type="term" value="F:trans-aconitate 2-methyltransferase activity"/>
    <property type="evidence" value="ECO:0007669"/>
    <property type="project" value="UniProtKB-EC"/>
</dbReference>
<keyword evidence="8" id="KW-1185">Reference proteome</keyword>
<keyword evidence="3 5" id="KW-0808">Transferase</keyword>
<evidence type="ECO:0000256" key="5">
    <source>
        <dbReference type="HAMAP-Rule" id="MF_00560"/>
    </source>
</evidence>
<dbReference type="EC" id="2.1.1.144" evidence="5"/>
<dbReference type="InterPro" id="IPR041698">
    <property type="entry name" value="Methyltransf_25"/>
</dbReference>
<sequence length="265" mass="28998">MPGQAHGDPWDPQQYGLFGDERSRPFFELLSRVGAADPGSVVDLGCGPGELTASLARRWPAASVEGIDSSTQMIAAAREHSGARLRFTVGDLADWAPDADRPPDVIVSNAALHWVPAHRDVLARWAKALPPQGWLAFQVPGNFAAPSHTLLRELCRAPRWRDRLADVLRWQPVGTPGEYLELLAGHGCRVDAWETTYAQVLRGDDPVLEWVKGTALRPVLSTLDAADGAAFLSEYAALLRDAYPRRPYGTVFPFTRIFVVAQRAG</sequence>
<dbReference type="InterPro" id="IPR023506">
    <property type="entry name" value="Trans-aconitate_MeTrfase"/>
</dbReference>
<evidence type="ECO:0000256" key="3">
    <source>
        <dbReference type="ARBA" id="ARBA00022679"/>
    </source>
</evidence>
<dbReference type="Gene3D" id="1.10.150.290">
    <property type="entry name" value="S-adenosyl-L-methionine-dependent methyltransferases"/>
    <property type="match status" value="1"/>
</dbReference>
<dbReference type="Gene3D" id="3.40.50.150">
    <property type="entry name" value="Vaccinia Virus protein VP39"/>
    <property type="match status" value="1"/>
</dbReference>
<organism evidence="7 8">
    <name type="scientific">Actinomadura alba</name>
    <dbReference type="NCBI Taxonomy" id="406431"/>
    <lineage>
        <taxon>Bacteria</taxon>
        <taxon>Bacillati</taxon>
        <taxon>Actinomycetota</taxon>
        <taxon>Actinomycetes</taxon>
        <taxon>Streptosporangiales</taxon>
        <taxon>Thermomonosporaceae</taxon>
        <taxon>Actinomadura</taxon>
    </lineage>
</organism>
<dbReference type="PANTHER" id="PTHR43861:SF1">
    <property type="entry name" value="TRANS-ACONITATE 2-METHYLTRANSFERASE"/>
    <property type="match status" value="1"/>
</dbReference>
<evidence type="ECO:0000256" key="1">
    <source>
        <dbReference type="ARBA" id="ARBA00022490"/>
    </source>
</evidence>
<dbReference type="CDD" id="cd02440">
    <property type="entry name" value="AdoMet_MTases"/>
    <property type="match status" value="1"/>
</dbReference>
<evidence type="ECO:0000256" key="2">
    <source>
        <dbReference type="ARBA" id="ARBA00022603"/>
    </source>
</evidence>
<evidence type="ECO:0000259" key="6">
    <source>
        <dbReference type="Pfam" id="PF13649"/>
    </source>
</evidence>
<dbReference type="SUPFAM" id="SSF53335">
    <property type="entry name" value="S-adenosyl-L-methionine-dependent methyltransferases"/>
    <property type="match status" value="1"/>
</dbReference>
<name>A0ABR7LQT8_9ACTN</name>
<feature type="domain" description="Methyltransferase" evidence="6">
    <location>
        <begin position="41"/>
        <end position="133"/>
    </location>
</feature>
<dbReference type="GO" id="GO:0032259">
    <property type="term" value="P:methylation"/>
    <property type="evidence" value="ECO:0007669"/>
    <property type="project" value="UniProtKB-KW"/>
</dbReference>
<comment type="caution">
    <text evidence="7">The sequence shown here is derived from an EMBL/GenBank/DDBJ whole genome shotgun (WGS) entry which is preliminary data.</text>
</comment>
<dbReference type="InterPro" id="IPR023149">
    <property type="entry name" value="Trans_acon_MeTrfase_C"/>
</dbReference>
<dbReference type="PANTHER" id="PTHR43861">
    <property type="entry name" value="TRANS-ACONITATE 2-METHYLTRANSFERASE-RELATED"/>
    <property type="match status" value="1"/>
</dbReference>